<evidence type="ECO:0000256" key="3">
    <source>
        <dbReference type="ARBA" id="ARBA00022989"/>
    </source>
</evidence>
<evidence type="ECO:0000256" key="5">
    <source>
        <dbReference type="SAM" id="Phobius"/>
    </source>
</evidence>
<keyword evidence="7" id="KW-1185">Reference proteome</keyword>
<dbReference type="EMBL" id="QPID01000007">
    <property type="protein sequence ID" value="RCU49249.1"/>
    <property type="molecule type" value="Genomic_DNA"/>
</dbReference>
<organism evidence="6 7">
    <name type="scientific">Corallincola holothuriorum</name>
    <dbReference type="NCBI Taxonomy" id="2282215"/>
    <lineage>
        <taxon>Bacteria</taxon>
        <taxon>Pseudomonadati</taxon>
        <taxon>Pseudomonadota</taxon>
        <taxon>Gammaproteobacteria</taxon>
        <taxon>Alteromonadales</taxon>
        <taxon>Psychromonadaceae</taxon>
        <taxon>Corallincola</taxon>
    </lineage>
</organism>
<proteinExistence type="predicted"/>
<dbReference type="InterPro" id="IPR001129">
    <property type="entry name" value="Membr-assoc_MAPEG"/>
</dbReference>
<evidence type="ECO:0000313" key="7">
    <source>
        <dbReference type="Proteomes" id="UP000252558"/>
    </source>
</evidence>
<evidence type="ECO:0000313" key="6">
    <source>
        <dbReference type="EMBL" id="RCU49249.1"/>
    </source>
</evidence>
<dbReference type="InterPro" id="IPR023352">
    <property type="entry name" value="MAPEG-like_dom_sf"/>
</dbReference>
<comment type="caution">
    <text evidence="6">The sequence shown here is derived from an EMBL/GenBank/DDBJ whole genome shotgun (WGS) entry which is preliminary data.</text>
</comment>
<evidence type="ECO:0000256" key="4">
    <source>
        <dbReference type="ARBA" id="ARBA00023136"/>
    </source>
</evidence>
<keyword evidence="2 5" id="KW-0812">Transmembrane</keyword>
<keyword evidence="3 5" id="KW-1133">Transmembrane helix</keyword>
<dbReference type="Pfam" id="PF01124">
    <property type="entry name" value="MAPEG"/>
    <property type="match status" value="1"/>
</dbReference>
<dbReference type="SUPFAM" id="SSF161084">
    <property type="entry name" value="MAPEG domain-like"/>
    <property type="match status" value="1"/>
</dbReference>
<dbReference type="OrthoDB" id="328594at2"/>
<name>A0A368NIJ9_9GAMM</name>
<dbReference type="AlphaFoldDB" id="A0A368NIJ9"/>
<dbReference type="Gene3D" id="1.20.120.550">
    <property type="entry name" value="Membrane associated eicosanoid/glutathione metabolism-like domain"/>
    <property type="match status" value="1"/>
</dbReference>
<dbReference type="RefSeq" id="WP_114338809.1">
    <property type="nucleotide sequence ID" value="NZ_QPID01000007.1"/>
</dbReference>
<comment type="subcellular location">
    <subcellularLocation>
        <location evidence="1">Membrane</location>
    </subcellularLocation>
</comment>
<accession>A0A368NIJ9</accession>
<feature type="transmembrane region" description="Helical" evidence="5">
    <location>
        <begin position="111"/>
        <end position="130"/>
    </location>
</feature>
<protein>
    <submittedName>
        <fullName evidence="6">MAPEG family protein</fullName>
    </submittedName>
</protein>
<feature type="transmembrane region" description="Helical" evidence="5">
    <location>
        <begin position="6"/>
        <end position="24"/>
    </location>
</feature>
<gene>
    <name evidence="6" type="ORF">DU002_12940</name>
</gene>
<dbReference type="GO" id="GO:0016020">
    <property type="term" value="C:membrane"/>
    <property type="evidence" value="ECO:0007669"/>
    <property type="project" value="UniProtKB-SubCell"/>
</dbReference>
<dbReference type="Proteomes" id="UP000252558">
    <property type="component" value="Unassembled WGS sequence"/>
</dbReference>
<evidence type="ECO:0000256" key="1">
    <source>
        <dbReference type="ARBA" id="ARBA00004370"/>
    </source>
</evidence>
<reference evidence="6 7" key="1">
    <citation type="submission" date="2018-07" db="EMBL/GenBank/DDBJ databases">
        <title>Corallincola holothuriorum sp. nov., a new facultative anaerobe isolated from sea cucumber Apostichopus japonicus.</title>
        <authorList>
            <person name="Xia H."/>
        </authorList>
    </citation>
    <scope>NUCLEOTIDE SEQUENCE [LARGE SCALE GENOMIC DNA]</scope>
    <source>
        <strain evidence="6 7">C4</strain>
    </source>
</reference>
<evidence type="ECO:0000256" key="2">
    <source>
        <dbReference type="ARBA" id="ARBA00022692"/>
    </source>
</evidence>
<feature type="transmembrane region" description="Helical" evidence="5">
    <location>
        <begin position="64"/>
        <end position="91"/>
    </location>
</feature>
<sequence length="131" mass="14729">MLYPMFAMVMLTMLVLVYMAVIRVRSVANKQVDAKYFRLMEGDGLPRHVAQAGRHVANLFETPVLFYAAGILTIVMNLSGTLTIALGWAYVGCRLVHAAIHLTYNHPLHRMLAFVLSLLCIMGLWLILIIK</sequence>
<keyword evidence="4 5" id="KW-0472">Membrane</keyword>